<evidence type="ECO:0000313" key="4">
    <source>
        <dbReference type="Proteomes" id="UP000663865"/>
    </source>
</evidence>
<dbReference type="AlphaFoldDB" id="A0A818GUG8"/>
<dbReference type="Proteomes" id="UP000663865">
    <property type="component" value="Unassembled WGS sequence"/>
</dbReference>
<comment type="caution">
    <text evidence="2">The sequence shown here is derived from an EMBL/GenBank/DDBJ whole genome shotgun (WGS) entry which is preliminary data.</text>
</comment>
<reference evidence="2" key="1">
    <citation type="submission" date="2021-02" db="EMBL/GenBank/DDBJ databases">
        <authorList>
            <person name="Nowell W R."/>
        </authorList>
    </citation>
    <scope>NUCLEOTIDE SEQUENCE</scope>
</reference>
<evidence type="ECO:0000256" key="1">
    <source>
        <dbReference type="SAM" id="MobiDB-lite"/>
    </source>
</evidence>
<protein>
    <submittedName>
        <fullName evidence="2">Uncharacterized protein</fullName>
    </submittedName>
</protein>
<evidence type="ECO:0000313" key="2">
    <source>
        <dbReference type="EMBL" id="CAF3495983.1"/>
    </source>
</evidence>
<organism evidence="2 4">
    <name type="scientific">Rotaria socialis</name>
    <dbReference type="NCBI Taxonomy" id="392032"/>
    <lineage>
        <taxon>Eukaryota</taxon>
        <taxon>Metazoa</taxon>
        <taxon>Spiralia</taxon>
        <taxon>Gnathifera</taxon>
        <taxon>Rotifera</taxon>
        <taxon>Eurotatoria</taxon>
        <taxon>Bdelloidea</taxon>
        <taxon>Philodinida</taxon>
        <taxon>Philodinidae</taxon>
        <taxon>Rotaria</taxon>
    </lineage>
</organism>
<evidence type="ECO:0000313" key="3">
    <source>
        <dbReference type="EMBL" id="CAF4896885.1"/>
    </source>
</evidence>
<dbReference type="EMBL" id="CAJNYV010002725">
    <property type="protein sequence ID" value="CAF3495983.1"/>
    <property type="molecule type" value="Genomic_DNA"/>
</dbReference>
<dbReference type="EMBL" id="CAJOBS010005285">
    <property type="protein sequence ID" value="CAF4896885.1"/>
    <property type="molecule type" value="Genomic_DNA"/>
</dbReference>
<proteinExistence type="predicted"/>
<feature type="region of interest" description="Disordered" evidence="1">
    <location>
        <begin position="1"/>
        <end position="36"/>
    </location>
</feature>
<gene>
    <name evidence="2" type="ORF">KIK155_LOCUS15465</name>
    <name evidence="3" type="ORF">TOA249_LOCUS30422</name>
</gene>
<accession>A0A818GUG8</accession>
<name>A0A818GUG8_9BILA</name>
<sequence length="66" mass="7525">MYLISKDHLPLASARSVSSISSTTSRPSKYDELPRIDQPSSFDILKICYALLIRTFDLLHRLTLND</sequence>
<dbReference type="Proteomes" id="UP000663838">
    <property type="component" value="Unassembled WGS sequence"/>
</dbReference>
<feature type="compositionally biased region" description="Low complexity" evidence="1">
    <location>
        <begin position="12"/>
        <end position="27"/>
    </location>
</feature>